<protein>
    <submittedName>
        <fullName evidence="8">Amino acid transporter</fullName>
    </submittedName>
</protein>
<evidence type="ECO:0000256" key="4">
    <source>
        <dbReference type="ARBA" id="ARBA00022989"/>
    </source>
</evidence>
<dbReference type="EMBL" id="MU152171">
    <property type="protein sequence ID" value="KAF9440925.1"/>
    <property type="molecule type" value="Genomic_DNA"/>
</dbReference>
<name>A0A9P5WZ01_9AGAR</name>
<keyword evidence="9" id="KW-1185">Reference proteome</keyword>
<evidence type="ECO:0000256" key="2">
    <source>
        <dbReference type="ARBA" id="ARBA00022448"/>
    </source>
</evidence>
<keyword evidence="4 7" id="KW-1133">Transmembrane helix</keyword>
<dbReference type="OrthoDB" id="4476201at2759"/>
<dbReference type="PANTHER" id="PTHR45649">
    <property type="entry name" value="AMINO-ACID PERMEASE BAT1"/>
    <property type="match status" value="1"/>
</dbReference>
<feature type="transmembrane region" description="Helical" evidence="7">
    <location>
        <begin position="168"/>
        <end position="187"/>
    </location>
</feature>
<keyword evidence="2" id="KW-0813">Transport</keyword>
<evidence type="ECO:0000256" key="1">
    <source>
        <dbReference type="ARBA" id="ARBA00004141"/>
    </source>
</evidence>
<dbReference type="AlphaFoldDB" id="A0A9P5WZ01"/>
<feature type="compositionally biased region" description="Basic and acidic residues" evidence="6">
    <location>
        <begin position="521"/>
        <end position="551"/>
    </location>
</feature>
<accession>A0A9P5WZ01</accession>
<evidence type="ECO:0000256" key="5">
    <source>
        <dbReference type="ARBA" id="ARBA00023136"/>
    </source>
</evidence>
<feature type="transmembrane region" description="Helical" evidence="7">
    <location>
        <begin position="447"/>
        <end position="466"/>
    </location>
</feature>
<feature type="transmembrane region" description="Helical" evidence="7">
    <location>
        <begin position="274"/>
        <end position="299"/>
    </location>
</feature>
<organism evidence="8 9">
    <name type="scientific">Macrolepiota fuliginosa MF-IS2</name>
    <dbReference type="NCBI Taxonomy" id="1400762"/>
    <lineage>
        <taxon>Eukaryota</taxon>
        <taxon>Fungi</taxon>
        <taxon>Dikarya</taxon>
        <taxon>Basidiomycota</taxon>
        <taxon>Agaricomycotina</taxon>
        <taxon>Agaricomycetes</taxon>
        <taxon>Agaricomycetidae</taxon>
        <taxon>Agaricales</taxon>
        <taxon>Agaricineae</taxon>
        <taxon>Agaricaceae</taxon>
        <taxon>Macrolepiota</taxon>
    </lineage>
</organism>
<keyword evidence="3 7" id="KW-0812">Transmembrane</keyword>
<comment type="caution">
    <text evidence="8">The sequence shown here is derived from an EMBL/GenBank/DDBJ whole genome shotgun (WGS) entry which is preliminary data.</text>
</comment>
<reference evidence="8" key="1">
    <citation type="submission" date="2020-11" db="EMBL/GenBank/DDBJ databases">
        <authorList>
            <consortium name="DOE Joint Genome Institute"/>
            <person name="Ahrendt S."/>
            <person name="Riley R."/>
            <person name="Andreopoulos W."/>
            <person name="Labutti K."/>
            <person name="Pangilinan J."/>
            <person name="Ruiz-Duenas F.J."/>
            <person name="Barrasa J.M."/>
            <person name="Sanchez-Garcia M."/>
            <person name="Camarero S."/>
            <person name="Miyauchi S."/>
            <person name="Serrano A."/>
            <person name="Linde D."/>
            <person name="Babiker R."/>
            <person name="Drula E."/>
            <person name="Ayuso-Fernandez I."/>
            <person name="Pacheco R."/>
            <person name="Padilla G."/>
            <person name="Ferreira P."/>
            <person name="Barriuso J."/>
            <person name="Kellner H."/>
            <person name="Castanera R."/>
            <person name="Alfaro M."/>
            <person name="Ramirez L."/>
            <person name="Pisabarro A.G."/>
            <person name="Kuo A."/>
            <person name="Tritt A."/>
            <person name="Lipzen A."/>
            <person name="He G."/>
            <person name="Yan M."/>
            <person name="Ng V."/>
            <person name="Cullen D."/>
            <person name="Martin F."/>
            <person name="Rosso M.-N."/>
            <person name="Henrissat B."/>
            <person name="Hibbett D."/>
            <person name="Martinez A.T."/>
            <person name="Grigoriev I.V."/>
        </authorList>
    </citation>
    <scope>NUCLEOTIDE SEQUENCE</scope>
    <source>
        <strain evidence="8">MF-IS2</strain>
    </source>
</reference>
<dbReference type="Gene3D" id="1.20.1740.10">
    <property type="entry name" value="Amino acid/polyamine transporter I"/>
    <property type="match status" value="1"/>
</dbReference>
<dbReference type="PANTHER" id="PTHR45649:SF6">
    <property type="entry name" value="GABA-SPECIFIC PERMEASE"/>
    <property type="match status" value="1"/>
</dbReference>
<proteinExistence type="predicted"/>
<dbReference type="Pfam" id="PF13520">
    <property type="entry name" value="AA_permease_2"/>
    <property type="match status" value="1"/>
</dbReference>
<sequence>MAENPGGQNLGPLRRLARTHKRDNALLAKLGYKSEFKRAFSPIHTIGFAFSIMGVCASVSTVFFFPLMTAGHLGMTFGWIIPSLFVICVVLSLAELTSAMPTSAGLYYFSAKLAPPEYAPLLSWITGWANVTGQILLVCSIEFVTAQMITIAISAGTDGRINLGPGPTFGIILACLFSHSIICASNSRILAKISLFTGFINVGTTISTAIALIVVPGSNRTPARDAFLLMENNTEWSNNPWAFVLSFTGAMWALTGYDAAAHISEEISDASRAAPLAMITSVVGTEVLGLFLFIGASFASSNITRIVNSPFSLPMGQVYLDTFGKKGMLAVWSLCIIVQWVNGITQGVDASRVTFAIARDNGLPGSRWWKQVHPYTKTPVYAVWLVMCIAAVIAVLVWSNTALSSLAGATVVSLYSSYAIPILLRITYGHKTFKHGPFNLGKWSRPIGVIAILWALFVSVVLLFPLNPHIKSSNDMNYAVVIVLGVFMLSSLSWILSARKWFRGPVPNITEDEVAKATALENDRDDQMMAGAHEKGSIESSSERVSESKEQ</sequence>
<evidence type="ECO:0000313" key="8">
    <source>
        <dbReference type="EMBL" id="KAF9440925.1"/>
    </source>
</evidence>
<feature type="transmembrane region" description="Helical" evidence="7">
    <location>
        <begin position="405"/>
        <end position="426"/>
    </location>
</feature>
<dbReference type="PIRSF" id="PIRSF006060">
    <property type="entry name" value="AA_transporter"/>
    <property type="match status" value="1"/>
</dbReference>
<keyword evidence="5 7" id="KW-0472">Membrane</keyword>
<dbReference type="GO" id="GO:0022857">
    <property type="term" value="F:transmembrane transporter activity"/>
    <property type="evidence" value="ECO:0007669"/>
    <property type="project" value="InterPro"/>
</dbReference>
<evidence type="ECO:0000256" key="6">
    <source>
        <dbReference type="SAM" id="MobiDB-lite"/>
    </source>
</evidence>
<dbReference type="GO" id="GO:0016020">
    <property type="term" value="C:membrane"/>
    <property type="evidence" value="ECO:0007669"/>
    <property type="project" value="UniProtKB-SubCell"/>
</dbReference>
<gene>
    <name evidence="8" type="ORF">P691DRAFT_779963</name>
</gene>
<dbReference type="InterPro" id="IPR002293">
    <property type="entry name" value="AA/rel_permease1"/>
</dbReference>
<evidence type="ECO:0000256" key="7">
    <source>
        <dbReference type="SAM" id="Phobius"/>
    </source>
</evidence>
<evidence type="ECO:0000256" key="3">
    <source>
        <dbReference type="ARBA" id="ARBA00022692"/>
    </source>
</evidence>
<feature type="transmembrane region" description="Helical" evidence="7">
    <location>
        <begin position="43"/>
        <end position="65"/>
    </location>
</feature>
<comment type="subcellular location">
    <subcellularLocation>
        <location evidence="1">Membrane</location>
        <topology evidence="1">Multi-pass membrane protein</topology>
    </subcellularLocation>
</comment>
<feature type="transmembrane region" description="Helical" evidence="7">
    <location>
        <begin position="236"/>
        <end position="254"/>
    </location>
</feature>
<feature type="transmembrane region" description="Helical" evidence="7">
    <location>
        <begin position="478"/>
        <end position="496"/>
    </location>
</feature>
<feature type="region of interest" description="Disordered" evidence="6">
    <location>
        <begin position="520"/>
        <end position="551"/>
    </location>
</feature>
<feature type="transmembrane region" description="Helical" evidence="7">
    <location>
        <begin position="77"/>
        <end position="94"/>
    </location>
</feature>
<dbReference type="Proteomes" id="UP000807342">
    <property type="component" value="Unassembled WGS sequence"/>
</dbReference>
<feature type="transmembrane region" description="Helical" evidence="7">
    <location>
        <begin position="380"/>
        <end position="399"/>
    </location>
</feature>
<feature type="transmembrane region" description="Helical" evidence="7">
    <location>
        <begin position="193"/>
        <end position="215"/>
    </location>
</feature>
<evidence type="ECO:0000313" key="9">
    <source>
        <dbReference type="Proteomes" id="UP000807342"/>
    </source>
</evidence>